<reference evidence="12" key="1">
    <citation type="submission" date="2025-08" db="UniProtKB">
        <authorList>
            <consortium name="RefSeq"/>
        </authorList>
    </citation>
    <scope>IDENTIFICATION</scope>
    <source>
        <tissue evidence="12">Gonads</tissue>
    </source>
</reference>
<feature type="domain" description="Sushi" evidence="9">
    <location>
        <begin position="1132"/>
        <end position="1189"/>
    </location>
</feature>
<gene>
    <name evidence="12" type="primary">LOC106151007</name>
</gene>
<dbReference type="PROSITE" id="PS51111">
    <property type="entry name" value="REJ"/>
    <property type="match status" value="1"/>
</dbReference>
<dbReference type="InterPro" id="IPR035234">
    <property type="entry name" value="IgGFc-bd_N"/>
</dbReference>
<dbReference type="Proteomes" id="UP000085678">
    <property type="component" value="Unplaced"/>
</dbReference>
<evidence type="ECO:0000256" key="8">
    <source>
        <dbReference type="PROSITE-ProRule" id="PRU00302"/>
    </source>
</evidence>
<evidence type="ECO:0000256" key="3">
    <source>
        <dbReference type="ARBA" id="ARBA00022692"/>
    </source>
</evidence>
<dbReference type="RefSeq" id="XP_013379518.1">
    <property type="nucleotide sequence ID" value="XM_013524064.1"/>
</dbReference>
<evidence type="ECO:0000259" key="10">
    <source>
        <dbReference type="PROSITE" id="PS51111"/>
    </source>
</evidence>
<dbReference type="SUPFAM" id="SSF82895">
    <property type="entry name" value="TSP-1 type 1 repeat"/>
    <property type="match status" value="3"/>
</dbReference>
<keyword evidence="8" id="KW-0768">Sushi</keyword>
<dbReference type="InterPro" id="IPR036383">
    <property type="entry name" value="TSP1_rpt_sf"/>
</dbReference>
<keyword evidence="7" id="KW-1015">Disulfide bond</keyword>
<evidence type="ECO:0000256" key="4">
    <source>
        <dbReference type="ARBA" id="ARBA00022737"/>
    </source>
</evidence>
<dbReference type="PANTHER" id="PTHR46534">
    <property type="entry name" value="IGGFC_BINDING DOMAIN-CONTAINING PROTEIN"/>
    <property type="match status" value="1"/>
</dbReference>
<keyword evidence="5" id="KW-1133">Transmembrane helix</keyword>
<sequence>MWTSVSPNKKKNLSLWSCITDHTKVVLILLLAVLIGVSGIPDSAGTDFMVMFTENRVNDQPFPYNTSNMTLYITPIDGTKAVTFSVYYILQNDLINITRTIPAGPNTAASVLLPSDLEVRTSGVISNCGIRVVTSEKICLSAINRKGHSSDGFTAIPVSKLGKRHYSVSYSRPRVSTQMGLVAVEYDTTVTITVQRYAKLTFNSISYSGDQTFSFTLNAFQTVLFDDEVSMSDLSGTLIVSSKPIGVFSGNKRTNVGYGRLTEDHLVEQLPSVEYWGTEFIAVSTPLRTSGDIIKLVLSEPKTMVMWYEHSTTSSITLPLAGNSREFYLSSRIVKDIMIISNKPIMVAQIILSNNDRYPEPGDTSLTILPPLSQYTNAYNYVVPRMTDPTDLSEPNKGPFFYFLTIIIEDQYKDGLRLNGSVIPGLLWHSIPIVQGKPRMVAVSFEIQQNNMRYTLTNVNPTAMFSVLLYGAGDRESYNYPLGFNLNVLNPPAPEVCSSQAVDRQCIINGNNFCQGTPFDNQGYGFVLMFSEHYTQVGNPYNPFLVITNAETENVQVNVITPRWSSPSVNEQFTLATGQYRTVSIPQELRMQQSTLSTKAILVQSSGEVVVQGVNSEEHSTGMFLALPIDAVGSEYYAVCYSPAFLHCQFGIAAIQDGTEVSISLPSPLPSGQIVQVTFQGTTYYSGQTIRLTLSAYDTVQIQAAHDLTGSHVITNKPVSFFSGNRHTNIDRGLGGQTKDHTVEMLPPVSAWGKEFITFQIPDGTVSNPGNNFRAVVPRFSQTPQLDLTVGSNHIYPAVPNGFSYAQFLVGQGSQNTYAYLSSNTPIMLAEFIVSMIGTSEVAGPSMIYLPPISLYRNEYTFTALERSLSTNKVFVNTVIIVSPLSGRGDITLDGNALPAITWTNVDAGGVMYSAGFFTVSAGFHKLSHPKANHYFGAVLYGIVLNDTVASESYATAIGMRLSRINEPCGCSVQAQFQAAGIDNDCDGRVDEEDCSDANTDEDGDGRQNEDCAKVDGQWSQWLNWGTCSVSCGGGSRSRTRSCSDPVPAFGGSPCPGSPPDTQTDTGSCNTNGCPVDGGYSDWSPWSTCAVTCGGGQQTRQRTCTNPAPQFGGASCSGPTSESHTCNSQQCPECEFPFIPNVVEERDGNMTGTNITYTCLPGYKVVSGDTTRICLINRTWSGSPPVCGYGGSWLAWGAWGDCSALCGTGTTSRNRTCHDPNVPSEQALCTGGATNSTQTATCLDQICPHCSTMNCLGLCIVRDLHSYCVCPHSVEDKVGTVEHSALYITQRCTGQCKLSDPGAKVSLEAVCYHCDSMDYLWDLNPVNTTVQGLDWSQDTTTERTERGLSIKPGVLIPGELYQVTTHGTSQSAGTVLSTSCVIQMGTSPSPGICTVSPSTGFEIVTNFSVNCSGFIDSTSQLHYNYHFWDGDPATKNQSGVLLGSSSGGYIHISALSVSPASENSQGEVRVHVVNEDGMKTVVTSTVQVRPLSDNPDFVDSDVGTFLEEITGDRNGFLWTAVREGDQTAVLQLVEAISSLLNSGTENLPDSKRREQIRSDMMEAVGNLTIDSLSTAHQAAETLAKLTEHTTEITAHSQTSGMDTVERVSQVLSSGQTNATFTEVEDTATMILQSTSNLLNATMEESREVNITNMTQLEEVKVQKTRYIANKALSVISTISDTVLAKQVPGEEPTVIATKTFSVKCQKLDLDTMSSSQQLQVPQVSSAERGNDETPPCMVGSFVLHSVQDMHRYGNKNISSAVNLQMFYMPENPFTWDVSAQDVTSGCFGLEMTVDGARSQLEWLPEPVDIYIPVGEADMNCGITMLQLEEGTNGTMVDVIYFKFDAETNKSHQITIWPADNNATLQVYLKANARPSKEEISNSTTVIPVPEEMRYRHGNQSASGYVLFVPENETTEADTVYYMGIILFNTSDSENSFSSQHSCYFTLYLSSHDCVFWQFLYSA</sequence>
<dbReference type="Gene3D" id="2.10.70.10">
    <property type="entry name" value="Complement Module, domain 1"/>
    <property type="match status" value="1"/>
</dbReference>
<accession>A0A1S3H0J0</accession>
<dbReference type="Pfam" id="PF00090">
    <property type="entry name" value="TSP_1"/>
    <property type="match status" value="3"/>
</dbReference>
<dbReference type="InterPro" id="IPR000436">
    <property type="entry name" value="Sushi_SCR_CCP_dom"/>
</dbReference>
<keyword evidence="3" id="KW-0812">Transmembrane</keyword>
<dbReference type="Pfam" id="PF17517">
    <property type="entry name" value="IgGFc_binding"/>
    <property type="match status" value="2"/>
</dbReference>
<dbReference type="SMART" id="SM00209">
    <property type="entry name" value="TSP1"/>
    <property type="match status" value="3"/>
</dbReference>
<comment type="caution">
    <text evidence="8">Lacks conserved residue(s) required for the propagation of feature annotation.</text>
</comment>
<dbReference type="InterPro" id="IPR035976">
    <property type="entry name" value="Sushi/SCR/CCP_sf"/>
</dbReference>
<organism evidence="11 12">
    <name type="scientific">Lingula anatina</name>
    <name type="common">Brachiopod</name>
    <name type="synonym">Lingula unguis</name>
    <dbReference type="NCBI Taxonomy" id="7574"/>
    <lineage>
        <taxon>Eukaryota</taxon>
        <taxon>Metazoa</taxon>
        <taxon>Spiralia</taxon>
        <taxon>Lophotrochozoa</taxon>
        <taxon>Brachiopoda</taxon>
        <taxon>Linguliformea</taxon>
        <taxon>Lingulata</taxon>
        <taxon>Lingulida</taxon>
        <taxon>Linguloidea</taxon>
        <taxon>Lingulidae</taxon>
        <taxon>Lingula</taxon>
    </lineage>
</organism>
<comment type="similarity">
    <text evidence="2">Belongs to the polycystin family.</text>
</comment>
<evidence type="ECO:0000313" key="12">
    <source>
        <dbReference type="RefSeq" id="XP_013379518.1"/>
    </source>
</evidence>
<evidence type="ECO:0000256" key="1">
    <source>
        <dbReference type="ARBA" id="ARBA00004370"/>
    </source>
</evidence>
<dbReference type="FunFam" id="2.20.100.10:FF:000007">
    <property type="entry name" value="Thrombospondin 1"/>
    <property type="match status" value="1"/>
</dbReference>
<evidence type="ECO:0000256" key="7">
    <source>
        <dbReference type="ARBA" id="ARBA00023157"/>
    </source>
</evidence>
<dbReference type="PROSITE" id="PS50092">
    <property type="entry name" value="TSP1"/>
    <property type="match status" value="3"/>
</dbReference>
<feature type="domain" description="REJ" evidence="10">
    <location>
        <begin position="1298"/>
        <end position="1756"/>
    </location>
</feature>
<dbReference type="KEGG" id="lak:106151007"/>
<dbReference type="SMART" id="SM00032">
    <property type="entry name" value="CCP"/>
    <property type="match status" value="1"/>
</dbReference>
<proteinExistence type="inferred from homology"/>
<evidence type="ECO:0000259" key="9">
    <source>
        <dbReference type="PROSITE" id="PS50923"/>
    </source>
</evidence>
<dbReference type="SUPFAM" id="SSF57535">
    <property type="entry name" value="Complement control module/SCR domain"/>
    <property type="match status" value="1"/>
</dbReference>
<dbReference type="CDD" id="cd00033">
    <property type="entry name" value="CCP"/>
    <property type="match status" value="1"/>
</dbReference>
<dbReference type="OrthoDB" id="446173at2759"/>
<dbReference type="Gene3D" id="2.20.100.10">
    <property type="entry name" value="Thrombospondin type-1 (TSP1) repeat"/>
    <property type="match status" value="3"/>
</dbReference>
<dbReference type="Pfam" id="PF02010">
    <property type="entry name" value="REJ"/>
    <property type="match status" value="1"/>
</dbReference>
<keyword evidence="4" id="KW-0677">Repeat</keyword>
<dbReference type="InterPro" id="IPR000884">
    <property type="entry name" value="TSP1_rpt"/>
</dbReference>
<name>A0A1S3H0J0_LINAN</name>
<protein>
    <submittedName>
        <fullName evidence="12">Uncharacterized protein LOC106151007</fullName>
    </submittedName>
</protein>
<comment type="subcellular location">
    <subcellularLocation>
        <location evidence="1">Membrane</location>
    </subcellularLocation>
</comment>
<dbReference type="InParanoid" id="A0A1S3H0J0"/>
<dbReference type="GO" id="GO:0016020">
    <property type="term" value="C:membrane"/>
    <property type="evidence" value="ECO:0007669"/>
    <property type="project" value="UniProtKB-SubCell"/>
</dbReference>
<evidence type="ECO:0000256" key="6">
    <source>
        <dbReference type="ARBA" id="ARBA00023136"/>
    </source>
</evidence>
<evidence type="ECO:0000256" key="2">
    <source>
        <dbReference type="ARBA" id="ARBA00007200"/>
    </source>
</evidence>
<evidence type="ECO:0000313" key="11">
    <source>
        <dbReference type="Proteomes" id="UP000085678"/>
    </source>
</evidence>
<dbReference type="InterPro" id="IPR014010">
    <property type="entry name" value="REJ_dom"/>
</dbReference>
<evidence type="ECO:0000256" key="5">
    <source>
        <dbReference type="ARBA" id="ARBA00022989"/>
    </source>
</evidence>
<keyword evidence="6" id="KW-0472">Membrane</keyword>
<keyword evidence="11" id="KW-1185">Reference proteome</keyword>
<dbReference type="FunFam" id="2.20.100.10:FF:000001">
    <property type="entry name" value="semaphorin-5A isoform X1"/>
    <property type="match status" value="1"/>
</dbReference>
<dbReference type="InterPro" id="IPR002859">
    <property type="entry name" value="PKD/REJ-like"/>
</dbReference>
<dbReference type="PANTHER" id="PTHR46534:SF1">
    <property type="entry name" value="IGGFC-BINDING PROTEIN N-TERMINAL DOMAIN-CONTAINING PROTEIN"/>
    <property type="match status" value="1"/>
</dbReference>
<dbReference type="PROSITE" id="PS50923">
    <property type="entry name" value="SUSHI"/>
    <property type="match status" value="1"/>
</dbReference>
<dbReference type="GeneID" id="106151007"/>